<evidence type="ECO:0000313" key="8">
    <source>
        <dbReference type="EMBL" id="PWB98005.1"/>
    </source>
</evidence>
<dbReference type="InterPro" id="IPR013766">
    <property type="entry name" value="Thioredoxin_domain"/>
</dbReference>
<accession>A0A2U1T2A9</accession>
<dbReference type="OrthoDB" id="9796554at2"/>
<dbReference type="GO" id="GO:0030313">
    <property type="term" value="C:cell envelope"/>
    <property type="evidence" value="ECO:0007669"/>
    <property type="project" value="UniProtKB-SubCell"/>
</dbReference>
<dbReference type="InterPro" id="IPR036249">
    <property type="entry name" value="Thioredoxin-like_sf"/>
</dbReference>
<dbReference type="GO" id="GO:0017004">
    <property type="term" value="P:cytochrome complex assembly"/>
    <property type="evidence" value="ECO:0007669"/>
    <property type="project" value="UniProtKB-KW"/>
</dbReference>
<dbReference type="PANTHER" id="PTHR42852:SF6">
    <property type="entry name" value="THIOL:DISULFIDE INTERCHANGE PROTEIN DSBE"/>
    <property type="match status" value="1"/>
</dbReference>
<evidence type="ECO:0000313" key="9">
    <source>
        <dbReference type="Proteomes" id="UP000244978"/>
    </source>
</evidence>
<comment type="subcellular location">
    <subcellularLocation>
        <location evidence="1">Cell envelope</location>
    </subcellularLocation>
</comment>
<dbReference type="PANTHER" id="PTHR42852">
    <property type="entry name" value="THIOL:DISULFIDE INTERCHANGE PROTEIN DSBE"/>
    <property type="match status" value="1"/>
</dbReference>
<dbReference type="Proteomes" id="UP000244978">
    <property type="component" value="Unassembled WGS sequence"/>
</dbReference>
<evidence type="ECO:0000256" key="6">
    <source>
        <dbReference type="SAM" id="SignalP"/>
    </source>
</evidence>
<keyword evidence="6" id="KW-0732">Signal</keyword>
<dbReference type="CDD" id="cd02966">
    <property type="entry name" value="TlpA_like_family"/>
    <property type="match status" value="1"/>
</dbReference>
<feature type="domain" description="Thioredoxin" evidence="7">
    <location>
        <begin position="53"/>
        <end position="202"/>
    </location>
</feature>
<dbReference type="GO" id="GO:0016491">
    <property type="term" value="F:oxidoreductase activity"/>
    <property type="evidence" value="ECO:0007669"/>
    <property type="project" value="InterPro"/>
</dbReference>
<evidence type="ECO:0000256" key="5">
    <source>
        <dbReference type="ARBA" id="ARBA00023284"/>
    </source>
</evidence>
<dbReference type="PROSITE" id="PS51352">
    <property type="entry name" value="THIOREDOXIN_2"/>
    <property type="match status" value="1"/>
</dbReference>
<evidence type="ECO:0000256" key="4">
    <source>
        <dbReference type="ARBA" id="ARBA00023157"/>
    </source>
</evidence>
<dbReference type="Pfam" id="PF08534">
    <property type="entry name" value="Redoxin"/>
    <property type="match status" value="1"/>
</dbReference>
<dbReference type="InterPro" id="IPR050553">
    <property type="entry name" value="Thioredoxin_ResA/DsbE_sf"/>
</dbReference>
<feature type="chain" id="PRO_5039098781" evidence="6">
    <location>
        <begin position="23"/>
        <end position="202"/>
    </location>
</feature>
<dbReference type="KEGG" id="salc:C2138_00665"/>
<protein>
    <submittedName>
        <fullName evidence="8">TlpA family protein disulfide reductase</fullName>
    </submittedName>
</protein>
<dbReference type="PROSITE" id="PS00194">
    <property type="entry name" value="THIOREDOXIN_1"/>
    <property type="match status" value="1"/>
</dbReference>
<dbReference type="AlphaFoldDB" id="A0A2U1T2A9"/>
<dbReference type="PROSITE" id="PS51257">
    <property type="entry name" value="PROKAR_LIPOPROTEIN"/>
    <property type="match status" value="1"/>
</dbReference>
<proteinExistence type="predicted"/>
<comment type="caution">
    <text evidence="8">The sequence shown here is derived from an EMBL/GenBank/DDBJ whole genome shotgun (WGS) entry which is preliminary data.</text>
</comment>
<evidence type="ECO:0000256" key="1">
    <source>
        <dbReference type="ARBA" id="ARBA00004196"/>
    </source>
</evidence>
<keyword evidence="3" id="KW-0735">Signal-anchor</keyword>
<evidence type="ECO:0000256" key="2">
    <source>
        <dbReference type="ARBA" id="ARBA00022748"/>
    </source>
</evidence>
<dbReference type="Gene3D" id="3.40.30.10">
    <property type="entry name" value="Glutaredoxin"/>
    <property type="match status" value="1"/>
</dbReference>
<dbReference type="EMBL" id="QEEX01000001">
    <property type="protein sequence ID" value="PWB98005.1"/>
    <property type="molecule type" value="Genomic_DNA"/>
</dbReference>
<dbReference type="RefSeq" id="WP_108514714.1">
    <property type="nucleotide sequence ID" value="NZ_CP026951.1"/>
</dbReference>
<name>A0A2U1T2A9_9MICO</name>
<feature type="signal peptide" evidence="6">
    <location>
        <begin position="1"/>
        <end position="22"/>
    </location>
</feature>
<keyword evidence="3" id="KW-0812">Transmembrane</keyword>
<evidence type="ECO:0000259" key="7">
    <source>
        <dbReference type="PROSITE" id="PS51352"/>
    </source>
</evidence>
<sequence length="202" mass="21149">MTVNRRSSLRSVITIAAVAAIALTGCTSDPLAAKYGNGGTTNYTSSDGTVTEVPAENRADPMEFEGVTDGGIDISSADYAGDVVVVNFWYANCAPCRAEAPDLQEISARYADKGVSFVGVNIRDQPETALAFARKYSITYPSIIDAESGAARLAFAGHVPPSAVPTTIVLDKQGRVAARFLGQITSPSNLDTVIRDLLAEGA</sequence>
<organism evidence="8 9">
    <name type="scientific">Homoserinimonas hongtaonis</name>
    <dbReference type="NCBI Taxonomy" id="2079791"/>
    <lineage>
        <taxon>Bacteria</taxon>
        <taxon>Bacillati</taxon>
        <taxon>Actinomycetota</taxon>
        <taxon>Actinomycetes</taxon>
        <taxon>Micrococcales</taxon>
        <taxon>Microbacteriaceae</taxon>
        <taxon>Homoserinimonas</taxon>
    </lineage>
</organism>
<keyword evidence="4" id="KW-1015">Disulfide bond</keyword>
<keyword evidence="9" id="KW-1185">Reference proteome</keyword>
<reference evidence="9" key="1">
    <citation type="submission" date="2018-04" db="EMBL/GenBank/DDBJ databases">
        <authorList>
            <person name="Liu S."/>
            <person name="Wang Z."/>
            <person name="Li J."/>
        </authorList>
    </citation>
    <scope>NUCLEOTIDE SEQUENCE [LARGE SCALE GENOMIC DNA]</scope>
    <source>
        <strain evidence="9">S1194</strain>
    </source>
</reference>
<dbReference type="SUPFAM" id="SSF52833">
    <property type="entry name" value="Thioredoxin-like"/>
    <property type="match status" value="1"/>
</dbReference>
<gene>
    <name evidence="8" type="ORF">DF220_09320</name>
</gene>
<keyword evidence="2" id="KW-0201">Cytochrome c-type biogenesis</keyword>
<dbReference type="InterPro" id="IPR013740">
    <property type="entry name" value="Redoxin"/>
</dbReference>
<keyword evidence="5" id="KW-0676">Redox-active center</keyword>
<dbReference type="InterPro" id="IPR017937">
    <property type="entry name" value="Thioredoxin_CS"/>
</dbReference>
<evidence type="ECO:0000256" key="3">
    <source>
        <dbReference type="ARBA" id="ARBA00022968"/>
    </source>
</evidence>